<keyword evidence="4" id="KW-0443">Lipid metabolism</keyword>
<dbReference type="Gene3D" id="3.90.226.10">
    <property type="entry name" value="2-enoyl-CoA Hydratase, Chain A, domain 1"/>
    <property type="match status" value="1"/>
</dbReference>
<evidence type="ECO:0000313" key="6">
    <source>
        <dbReference type="EMBL" id="VFU11554.1"/>
    </source>
</evidence>
<dbReference type="SUPFAM" id="SSF52096">
    <property type="entry name" value="ClpP/crotonase"/>
    <property type="match status" value="1"/>
</dbReference>
<dbReference type="PANTHER" id="PTHR43149">
    <property type="entry name" value="ENOYL-COA HYDRATASE"/>
    <property type="match status" value="1"/>
</dbReference>
<evidence type="ECO:0000256" key="5">
    <source>
        <dbReference type="ARBA" id="ARBA00023235"/>
    </source>
</evidence>
<organism evidence="6">
    <name type="scientific">anaerobic digester metagenome</name>
    <dbReference type="NCBI Taxonomy" id="1263854"/>
    <lineage>
        <taxon>unclassified sequences</taxon>
        <taxon>metagenomes</taxon>
        <taxon>ecological metagenomes</taxon>
    </lineage>
</organism>
<sequence length="274" mass="29788">MSTSYNFYKVEKKDNVAWVFLNRPEKKNAMGPDAWREIVPIFADIEADDEIRVAVIAGEGKDFSAGIDLVGMAPLIPTLKNWDMSAKATVKLFKDIFPLQDSMTCVEKCSKPVICAFHGYCIGAALDLGAACDIRLASEDARISLREAAVAIIADVGVLQRLPHIVGQGVTREMAFTAKFITARRALQVNLVNEVYPDKEALLKGAADLAAEIAAQAPLAVQGAKEVLNYCRGKSIADGLEYVAARSAMILPSEDLAETMAAFMEKRTPKYKGK</sequence>
<accession>A0A485LU88</accession>
<dbReference type="InterPro" id="IPR001753">
    <property type="entry name" value="Enoyl-CoA_hydra/iso"/>
</dbReference>
<evidence type="ECO:0000256" key="4">
    <source>
        <dbReference type="ARBA" id="ARBA00023098"/>
    </source>
</evidence>
<reference evidence="6" key="1">
    <citation type="submission" date="2019-03" db="EMBL/GenBank/DDBJ databases">
        <authorList>
            <person name="Hao L."/>
        </authorList>
    </citation>
    <scope>NUCLEOTIDE SEQUENCE</scope>
</reference>
<evidence type="ECO:0000256" key="1">
    <source>
        <dbReference type="ARBA" id="ARBA00005005"/>
    </source>
</evidence>
<dbReference type="FunFam" id="1.10.12.10:FF:000004">
    <property type="entry name" value="Delta3,5-delta2,4-dienoyl-CoA isomerase"/>
    <property type="match status" value="1"/>
</dbReference>
<gene>
    <name evidence="6" type="primary">fadB</name>
    <name evidence="6" type="ORF">SCFA_110017</name>
</gene>
<dbReference type="UniPathway" id="UPA00659"/>
<dbReference type="GO" id="GO:0006635">
    <property type="term" value="P:fatty acid beta-oxidation"/>
    <property type="evidence" value="ECO:0007669"/>
    <property type="project" value="UniProtKB-UniPathway"/>
</dbReference>
<proteinExistence type="inferred from homology"/>
<dbReference type="GO" id="GO:0004300">
    <property type="term" value="F:enoyl-CoA hydratase activity"/>
    <property type="evidence" value="ECO:0007669"/>
    <property type="project" value="UniProtKB-EC"/>
</dbReference>
<dbReference type="NCBIfam" id="NF004794">
    <property type="entry name" value="PRK06142.1"/>
    <property type="match status" value="1"/>
</dbReference>
<dbReference type="AlphaFoldDB" id="A0A485LU88"/>
<name>A0A485LU88_9ZZZZ</name>
<dbReference type="Gene3D" id="1.10.12.10">
    <property type="entry name" value="Lyase 2-enoyl-coa Hydratase, Chain A, domain 2"/>
    <property type="match status" value="1"/>
</dbReference>
<keyword evidence="5 6" id="KW-0413">Isomerase</keyword>
<dbReference type="CDD" id="cd06558">
    <property type="entry name" value="crotonase-like"/>
    <property type="match status" value="1"/>
</dbReference>
<comment type="similarity">
    <text evidence="2">Belongs to the enoyl-CoA hydratase/isomerase family.</text>
</comment>
<comment type="pathway">
    <text evidence="1">Lipid metabolism; fatty acid beta-oxidation.</text>
</comment>
<evidence type="ECO:0000256" key="3">
    <source>
        <dbReference type="ARBA" id="ARBA00022832"/>
    </source>
</evidence>
<dbReference type="EC" id="4.2.1.17" evidence="6"/>
<dbReference type="InterPro" id="IPR045002">
    <property type="entry name" value="Ech1-like"/>
</dbReference>
<keyword evidence="6" id="KW-0456">Lyase</keyword>
<dbReference type="InterPro" id="IPR014748">
    <property type="entry name" value="Enoyl-CoA_hydra_C"/>
</dbReference>
<dbReference type="InterPro" id="IPR029045">
    <property type="entry name" value="ClpP/crotonase-like_dom_sf"/>
</dbReference>
<evidence type="ECO:0000256" key="2">
    <source>
        <dbReference type="ARBA" id="ARBA00005254"/>
    </source>
</evidence>
<dbReference type="GO" id="GO:0016853">
    <property type="term" value="F:isomerase activity"/>
    <property type="evidence" value="ECO:0007669"/>
    <property type="project" value="UniProtKB-KW"/>
</dbReference>
<dbReference type="EMBL" id="CAADRM010000013">
    <property type="protein sequence ID" value="VFU11554.1"/>
    <property type="molecule type" value="Genomic_DNA"/>
</dbReference>
<keyword evidence="3" id="KW-0276">Fatty acid metabolism</keyword>
<protein>
    <submittedName>
        <fullName evidence="6">Enoyl-CoA hydratase/isomerase</fullName>
        <ecNumber evidence="6">4.2.1.17</ecNumber>
    </submittedName>
</protein>
<dbReference type="Pfam" id="PF00378">
    <property type="entry name" value="ECH_1"/>
    <property type="match status" value="1"/>
</dbReference>